<dbReference type="PANTHER" id="PTHR42865:SF7">
    <property type="entry name" value="PROTON_GLUTAMATE-ASPARTATE SYMPORTER"/>
    <property type="match status" value="1"/>
</dbReference>
<feature type="transmembrane region" description="Helical" evidence="7">
    <location>
        <begin position="54"/>
        <end position="72"/>
    </location>
</feature>
<evidence type="ECO:0000256" key="7">
    <source>
        <dbReference type="SAM" id="Phobius"/>
    </source>
</evidence>
<keyword evidence="9" id="KW-1185">Reference proteome</keyword>
<feature type="transmembrane region" description="Helical" evidence="7">
    <location>
        <begin position="92"/>
        <end position="113"/>
    </location>
</feature>
<evidence type="ECO:0000256" key="2">
    <source>
        <dbReference type="ARBA" id="ARBA00022448"/>
    </source>
</evidence>
<accession>A0ABN1IZM4</accession>
<keyword evidence="3" id="KW-1003">Cell membrane</keyword>
<keyword evidence="6 7" id="KW-0472">Membrane</keyword>
<gene>
    <name evidence="8" type="ORF">GCM10008905_18880</name>
</gene>
<organism evidence="8 9">
    <name type="scientific">Clostridium malenominatum</name>
    <dbReference type="NCBI Taxonomy" id="1539"/>
    <lineage>
        <taxon>Bacteria</taxon>
        <taxon>Bacillati</taxon>
        <taxon>Bacillota</taxon>
        <taxon>Clostridia</taxon>
        <taxon>Eubacteriales</taxon>
        <taxon>Clostridiaceae</taxon>
        <taxon>Clostridium</taxon>
    </lineage>
</organism>
<evidence type="ECO:0000256" key="5">
    <source>
        <dbReference type="ARBA" id="ARBA00022989"/>
    </source>
</evidence>
<feature type="transmembrane region" description="Helical" evidence="7">
    <location>
        <begin position="27"/>
        <end position="42"/>
    </location>
</feature>
<proteinExistence type="predicted"/>
<evidence type="ECO:0000256" key="3">
    <source>
        <dbReference type="ARBA" id="ARBA00022475"/>
    </source>
</evidence>
<feature type="transmembrane region" description="Helical" evidence="7">
    <location>
        <begin position="339"/>
        <end position="359"/>
    </location>
</feature>
<dbReference type="Gene3D" id="1.10.3860.10">
    <property type="entry name" value="Sodium:dicarboxylate symporter"/>
    <property type="match status" value="1"/>
</dbReference>
<feature type="transmembrane region" description="Helical" evidence="7">
    <location>
        <begin position="229"/>
        <end position="256"/>
    </location>
</feature>
<dbReference type="EMBL" id="BAAACF010000001">
    <property type="protein sequence ID" value="GAA0724630.1"/>
    <property type="molecule type" value="Genomic_DNA"/>
</dbReference>
<feature type="transmembrane region" description="Helical" evidence="7">
    <location>
        <begin position="156"/>
        <end position="174"/>
    </location>
</feature>
<sequence>MSILIFPLLILFLYFLKVKKISFGNRVLISMILGILAGILFKENVKSIEILGKAYVNLIKMLVIPLVISTVINSIASIEDPGKLKKVGLKTVGWLLATTATAAIIGIIVSLIIDPASGIEFVKDSNYKVREIPTISNIILDMIPSNPVSEMANAKIIPVIIFSILIGISITIEGVKHQSTIKPVKDFFKGFSQIMFRITKIILKVTPYGVLSLMASVSSKYGLNTLLSLGKLIVVVYLACAIQVVLVHGGLLAFVAKVNPLKFFKKIYPAQVIAFTTRSSYGTLPITIKSLTERVKISENIASFVAPMGATMGMNGCGGLYPVIVAMFVARVFNIPMNFYSYILLILVTTIASIGTAGVPGTASIMATVVLASMGLPVEGIAMVIGIDTFLDMARTATNVTGASVVALLVAESEGEFNREEFNTNKTDSLELSI</sequence>
<keyword evidence="2" id="KW-0813">Transport</keyword>
<feature type="transmembrane region" description="Helical" evidence="7">
    <location>
        <begin position="194"/>
        <end position="217"/>
    </location>
</feature>
<evidence type="ECO:0000256" key="6">
    <source>
        <dbReference type="ARBA" id="ARBA00023136"/>
    </source>
</evidence>
<name>A0ABN1IZM4_9CLOT</name>
<evidence type="ECO:0000313" key="8">
    <source>
        <dbReference type="EMBL" id="GAA0724630.1"/>
    </source>
</evidence>
<dbReference type="RefSeq" id="WP_343769106.1">
    <property type="nucleotide sequence ID" value="NZ_BAAACF010000001.1"/>
</dbReference>
<dbReference type="InterPro" id="IPR001991">
    <property type="entry name" value="Na-dicarboxylate_symporter"/>
</dbReference>
<keyword evidence="4 7" id="KW-0812">Transmembrane</keyword>
<dbReference type="PANTHER" id="PTHR42865">
    <property type="entry name" value="PROTON/GLUTAMATE-ASPARTATE SYMPORTER"/>
    <property type="match status" value="1"/>
</dbReference>
<feature type="transmembrane region" description="Helical" evidence="7">
    <location>
        <begin position="365"/>
        <end position="387"/>
    </location>
</feature>
<keyword evidence="5 7" id="KW-1133">Transmembrane helix</keyword>
<evidence type="ECO:0000313" key="9">
    <source>
        <dbReference type="Proteomes" id="UP001500339"/>
    </source>
</evidence>
<dbReference type="PRINTS" id="PR00173">
    <property type="entry name" value="EDTRNSPORT"/>
</dbReference>
<dbReference type="Proteomes" id="UP001500339">
    <property type="component" value="Unassembled WGS sequence"/>
</dbReference>
<dbReference type="SUPFAM" id="SSF118215">
    <property type="entry name" value="Proton glutamate symport protein"/>
    <property type="match status" value="1"/>
</dbReference>
<reference evidence="8 9" key="1">
    <citation type="journal article" date="2019" name="Int. J. Syst. Evol. Microbiol.">
        <title>The Global Catalogue of Microorganisms (GCM) 10K type strain sequencing project: providing services to taxonomists for standard genome sequencing and annotation.</title>
        <authorList>
            <consortium name="The Broad Institute Genomics Platform"/>
            <consortium name="The Broad Institute Genome Sequencing Center for Infectious Disease"/>
            <person name="Wu L."/>
            <person name="Ma J."/>
        </authorList>
    </citation>
    <scope>NUCLEOTIDE SEQUENCE [LARGE SCALE GENOMIC DNA]</scope>
    <source>
        <strain evidence="8 9">JCM 1405</strain>
    </source>
</reference>
<dbReference type="InterPro" id="IPR036458">
    <property type="entry name" value="Na:dicarbo_symporter_sf"/>
</dbReference>
<comment type="subcellular location">
    <subcellularLocation>
        <location evidence="1">Cell membrane</location>
        <topology evidence="1">Multi-pass membrane protein</topology>
    </subcellularLocation>
</comment>
<protein>
    <submittedName>
        <fullName evidence="8">Dicarboxylate/amino acid:cation symporter</fullName>
    </submittedName>
</protein>
<comment type="caution">
    <text evidence="8">The sequence shown here is derived from an EMBL/GenBank/DDBJ whole genome shotgun (WGS) entry which is preliminary data.</text>
</comment>
<evidence type="ECO:0000256" key="1">
    <source>
        <dbReference type="ARBA" id="ARBA00004651"/>
    </source>
</evidence>
<dbReference type="Pfam" id="PF00375">
    <property type="entry name" value="SDF"/>
    <property type="match status" value="1"/>
</dbReference>
<evidence type="ECO:0000256" key="4">
    <source>
        <dbReference type="ARBA" id="ARBA00022692"/>
    </source>
</evidence>
<feature type="transmembrane region" description="Helical" evidence="7">
    <location>
        <begin position="312"/>
        <end position="332"/>
    </location>
</feature>